<dbReference type="AlphaFoldDB" id="A0A0L8I8G1"/>
<sequence length="257" mass="29505">MKLNTGETVIYSGRVDEIHRSGVAFMMSKDAESTLMERKPVSERISTARFYSKFIKLTVSDVYAPTTDAEDEVKDTFYEQLQTVVENVHKLDMVIVTGDMNAKAGANNKGNERIMGKHGTGIINSNGERFIEFCGINDLVITGTNNKTTNQIDYTLVKCKYRSSIKDIQVMRGTDVASDHQLVRSQVKLKLRKHLYKTKTDPRTKYDTCKLQNQIIKRKFIMELKNKFALLEAIPEDIDIERKWKNFDKAFNQITEE</sequence>
<dbReference type="GO" id="GO:0003824">
    <property type="term" value="F:catalytic activity"/>
    <property type="evidence" value="ECO:0007669"/>
    <property type="project" value="InterPro"/>
</dbReference>
<dbReference type="SUPFAM" id="SSF56219">
    <property type="entry name" value="DNase I-like"/>
    <property type="match status" value="1"/>
</dbReference>
<dbReference type="STRING" id="37653.A0A0L8I8G1"/>
<organism evidence="2">
    <name type="scientific">Octopus bimaculoides</name>
    <name type="common">California two-spotted octopus</name>
    <dbReference type="NCBI Taxonomy" id="37653"/>
    <lineage>
        <taxon>Eukaryota</taxon>
        <taxon>Metazoa</taxon>
        <taxon>Spiralia</taxon>
        <taxon>Lophotrochozoa</taxon>
        <taxon>Mollusca</taxon>
        <taxon>Cephalopoda</taxon>
        <taxon>Coleoidea</taxon>
        <taxon>Octopodiformes</taxon>
        <taxon>Octopoda</taxon>
        <taxon>Incirrata</taxon>
        <taxon>Octopodidae</taxon>
        <taxon>Octopus</taxon>
    </lineage>
</organism>
<feature type="non-terminal residue" evidence="2">
    <location>
        <position position="257"/>
    </location>
</feature>
<proteinExistence type="predicted"/>
<dbReference type="PANTHER" id="PTHR23227">
    <property type="entry name" value="BUCENTAUR RELATED"/>
    <property type="match status" value="1"/>
</dbReference>
<dbReference type="EMBL" id="KQ416353">
    <property type="protein sequence ID" value="KOF97310.1"/>
    <property type="molecule type" value="Genomic_DNA"/>
</dbReference>
<dbReference type="OrthoDB" id="6242193at2759"/>
<dbReference type="CDD" id="cd09076">
    <property type="entry name" value="L1-EN"/>
    <property type="match status" value="1"/>
</dbReference>
<dbReference type="Gene3D" id="3.60.10.10">
    <property type="entry name" value="Endonuclease/exonuclease/phosphatase"/>
    <property type="match status" value="1"/>
</dbReference>
<feature type="domain" description="Endonuclease/exonuclease/phosphatase" evidence="1">
    <location>
        <begin position="59"/>
        <end position="183"/>
    </location>
</feature>
<dbReference type="InterPro" id="IPR027124">
    <property type="entry name" value="Swc5/CFDP1/2"/>
</dbReference>
<accession>A0A0L8I8G1</accession>
<dbReference type="InterPro" id="IPR005135">
    <property type="entry name" value="Endo/exonuclease/phosphatase"/>
</dbReference>
<gene>
    <name evidence="2" type="ORF">OCBIM_22030503mg</name>
</gene>
<evidence type="ECO:0000313" key="2">
    <source>
        <dbReference type="EMBL" id="KOF97310.1"/>
    </source>
</evidence>
<dbReference type="InterPro" id="IPR036691">
    <property type="entry name" value="Endo/exonu/phosph_ase_sf"/>
</dbReference>
<dbReference type="PANTHER" id="PTHR23227:SF67">
    <property type="entry name" value="CRANIOFACIAL DEVELOPMENT PROTEIN 2-LIKE"/>
    <property type="match status" value="1"/>
</dbReference>
<reference evidence="2" key="1">
    <citation type="submission" date="2015-07" db="EMBL/GenBank/DDBJ databases">
        <title>MeaNS - Measles Nucleotide Surveillance Program.</title>
        <authorList>
            <person name="Tran T."/>
            <person name="Druce J."/>
        </authorList>
    </citation>
    <scope>NUCLEOTIDE SEQUENCE</scope>
    <source>
        <strain evidence="2">UCB-OBI-ISO-001</strain>
        <tissue evidence="2">Gonad</tissue>
    </source>
</reference>
<evidence type="ECO:0000259" key="1">
    <source>
        <dbReference type="Pfam" id="PF14529"/>
    </source>
</evidence>
<dbReference type="Pfam" id="PF14529">
    <property type="entry name" value="Exo_endo_phos_2"/>
    <property type="match status" value="1"/>
</dbReference>
<protein>
    <recommendedName>
        <fullName evidence="1">Endonuclease/exonuclease/phosphatase domain-containing protein</fullName>
    </recommendedName>
</protein>
<name>A0A0L8I8G1_OCTBM</name>